<evidence type="ECO:0000313" key="2">
    <source>
        <dbReference type="Proteomes" id="UP000518681"/>
    </source>
</evidence>
<reference evidence="1 2" key="1">
    <citation type="submission" date="2020-08" db="EMBL/GenBank/DDBJ databases">
        <title>Genomic Encyclopedia of Type Strains, Phase IV (KMG-V): Genome sequencing to study the core and pangenomes of soil and plant-associated prokaryotes.</title>
        <authorList>
            <person name="Whitman W."/>
        </authorList>
    </citation>
    <scope>NUCLEOTIDE SEQUENCE [LARGE SCALE GENOMIC DNA]</scope>
    <source>
        <strain evidence="1 2">SEMIA 4013</strain>
    </source>
</reference>
<dbReference type="AlphaFoldDB" id="A0AAW3UZT9"/>
<dbReference type="EMBL" id="JACIIK010000009">
    <property type="protein sequence ID" value="MBB6204073.1"/>
    <property type="molecule type" value="Genomic_DNA"/>
</dbReference>
<gene>
    <name evidence="1" type="ORF">GGD69_004967</name>
</gene>
<evidence type="ECO:0000313" key="1">
    <source>
        <dbReference type="EMBL" id="MBB6204073.1"/>
    </source>
</evidence>
<accession>A0AAW3UZT9</accession>
<organism evidence="1 2">
    <name type="scientific">Paraburkholderia fungorum</name>
    <dbReference type="NCBI Taxonomy" id="134537"/>
    <lineage>
        <taxon>Bacteria</taxon>
        <taxon>Pseudomonadati</taxon>
        <taxon>Pseudomonadota</taxon>
        <taxon>Betaproteobacteria</taxon>
        <taxon>Burkholderiales</taxon>
        <taxon>Burkholderiaceae</taxon>
        <taxon>Paraburkholderia</taxon>
    </lineage>
</organism>
<protein>
    <submittedName>
        <fullName evidence="1">Uncharacterized protein</fullName>
    </submittedName>
</protein>
<sequence length="77" mass="8549">MSRASGMRASNRQLLETRNIHICRLKFAWHACIARTGRPARMPGLGLILLRVIRCLPILTSAFSHDGACGQASNKLY</sequence>
<name>A0AAW3UZT9_9BURK</name>
<dbReference type="Proteomes" id="UP000518681">
    <property type="component" value="Unassembled WGS sequence"/>
</dbReference>
<proteinExistence type="predicted"/>
<comment type="caution">
    <text evidence="1">The sequence shown here is derived from an EMBL/GenBank/DDBJ whole genome shotgun (WGS) entry which is preliminary data.</text>
</comment>